<feature type="region of interest" description="Disordered" evidence="1">
    <location>
        <begin position="337"/>
        <end position="382"/>
    </location>
</feature>
<evidence type="ECO:0000313" key="4">
    <source>
        <dbReference type="EMBL" id="SVE93210.1"/>
    </source>
</evidence>
<dbReference type="InterPro" id="IPR047878">
    <property type="entry name" value="UBL7_UBA"/>
</dbReference>
<name>A0A4Y7NJ06_9CRUS</name>
<dbReference type="EMBL" id="LR023591">
    <property type="protein sequence ID" value="SVE93210.1"/>
    <property type="molecule type" value="mRNA"/>
</dbReference>
<dbReference type="GO" id="GO:0031593">
    <property type="term" value="F:polyubiquitin modification-dependent protein binding"/>
    <property type="evidence" value="ECO:0007669"/>
    <property type="project" value="TreeGrafter"/>
</dbReference>
<dbReference type="SUPFAM" id="SSF46934">
    <property type="entry name" value="UBA-like"/>
    <property type="match status" value="1"/>
</dbReference>
<keyword evidence="2" id="KW-1133">Transmembrane helix</keyword>
<feature type="compositionally biased region" description="Polar residues" evidence="1">
    <location>
        <begin position="368"/>
        <end position="378"/>
    </location>
</feature>
<dbReference type="GO" id="GO:0005829">
    <property type="term" value="C:cytosol"/>
    <property type="evidence" value="ECO:0007669"/>
    <property type="project" value="TreeGrafter"/>
</dbReference>
<dbReference type="InterPro" id="IPR009060">
    <property type="entry name" value="UBA-like_sf"/>
</dbReference>
<dbReference type="PANTHER" id="PTHR10677:SF25">
    <property type="entry name" value="UBIQUITIN-LIKE PROTEIN 7"/>
    <property type="match status" value="1"/>
</dbReference>
<dbReference type="InterPro" id="IPR036179">
    <property type="entry name" value="Ig-like_dom_sf"/>
</dbReference>
<feature type="compositionally biased region" description="Polar residues" evidence="1">
    <location>
        <begin position="337"/>
        <end position="348"/>
    </location>
</feature>
<feature type="compositionally biased region" description="Polar residues" evidence="1">
    <location>
        <begin position="398"/>
        <end position="411"/>
    </location>
</feature>
<feature type="domain" description="UBA" evidence="3">
    <location>
        <begin position="484"/>
        <end position="528"/>
    </location>
</feature>
<dbReference type="InterPro" id="IPR013783">
    <property type="entry name" value="Ig-like_fold"/>
</dbReference>
<dbReference type="SUPFAM" id="SSF54236">
    <property type="entry name" value="Ubiquitin-like"/>
    <property type="match status" value="1"/>
</dbReference>
<feature type="compositionally biased region" description="Polar residues" evidence="1">
    <location>
        <begin position="419"/>
        <end position="434"/>
    </location>
</feature>
<dbReference type="CDD" id="cd14326">
    <property type="entry name" value="UBA_UBL7"/>
    <property type="match status" value="1"/>
</dbReference>
<accession>A0A4Y7NJ06</accession>
<dbReference type="InterPro" id="IPR015496">
    <property type="entry name" value="Ubiquilin"/>
</dbReference>
<organism evidence="4">
    <name type="scientific">Moina brachiata</name>
    <dbReference type="NCBI Taxonomy" id="675436"/>
    <lineage>
        <taxon>Eukaryota</taxon>
        <taxon>Metazoa</taxon>
        <taxon>Ecdysozoa</taxon>
        <taxon>Arthropoda</taxon>
        <taxon>Crustacea</taxon>
        <taxon>Branchiopoda</taxon>
        <taxon>Diplostraca</taxon>
        <taxon>Cladocera</taxon>
        <taxon>Anomopoda</taxon>
        <taxon>Moinidae</taxon>
        <taxon>Moina</taxon>
    </lineage>
</organism>
<feature type="region of interest" description="Disordered" evidence="1">
    <location>
        <begin position="397"/>
        <end position="434"/>
    </location>
</feature>
<proteinExistence type="evidence at transcript level"/>
<evidence type="ECO:0000259" key="3">
    <source>
        <dbReference type="PROSITE" id="PS50030"/>
    </source>
</evidence>
<keyword evidence="2" id="KW-0812">Transmembrane</keyword>
<dbReference type="Gene3D" id="3.10.20.90">
    <property type="entry name" value="Phosphatidylinositol 3-kinase Catalytic Subunit, Chain A, domain 1"/>
    <property type="match status" value="1"/>
</dbReference>
<dbReference type="PANTHER" id="PTHR10677">
    <property type="entry name" value="UBIQUILIN"/>
    <property type="match status" value="1"/>
</dbReference>
<dbReference type="InterPro" id="IPR015940">
    <property type="entry name" value="UBA"/>
</dbReference>
<feature type="transmembrane region" description="Helical" evidence="2">
    <location>
        <begin position="98"/>
        <end position="119"/>
    </location>
</feature>
<gene>
    <name evidence="4" type="primary">EOG090X0BNZ</name>
</gene>
<feature type="compositionally biased region" description="Basic and acidic residues" evidence="1">
    <location>
        <begin position="128"/>
        <end position="137"/>
    </location>
</feature>
<dbReference type="SUPFAM" id="SSF48726">
    <property type="entry name" value="Immunoglobulin"/>
    <property type="match status" value="1"/>
</dbReference>
<dbReference type="Gene3D" id="1.10.8.10">
    <property type="entry name" value="DNA helicase RuvA subunit, C-terminal domain"/>
    <property type="match status" value="1"/>
</dbReference>
<dbReference type="AlphaFoldDB" id="A0A4Y7NJ06"/>
<dbReference type="Gene3D" id="2.60.40.10">
    <property type="entry name" value="Immunoglobulins"/>
    <property type="match status" value="1"/>
</dbReference>
<dbReference type="PROSITE" id="PS50030">
    <property type="entry name" value="UBA"/>
    <property type="match status" value="1"/>
</dbReference>
<evidence type="ECO:0000256" key="2">
    <source>
        <dbReference type="SAM" id="Phobius"/>
    </source>
</evidence>
<dbReference type="SMART" id="SM00165">
    <property type="entry name" value="UBA"/>
    <property type="match status" value="1"/>
</dbReference>
<protein>
    <submittedName>
        <fullName evidence="4">EOG090X0BNZ</fullName>
    </submittedName>
</protein>
<feature type="compositionally biased region" description="Acidic residues" evidence="1">
    <location>
        <begin position="358"/>
        <end position="367"/>
    </location>
</feature>
<dbReference type="GO" id="GO:0006511">
    <property type="term" value="P:ubiquitin-dependent protein catabolic process"/>
    <property type="evidence" value="ECO:0007669"/>
    <property type="project" value="TreeGrafter"/>
</dbReference>
<dbReference type="InterPro" id="IPR029071">
    <property type="entry name" value="Ubiquitin-like_domsf"/>
</dbReference>
<reference evidence="4" key="1">
    <citation type="submission" date="2018-08" db="EMBL/GenBank/DDBJ databases">
        <authorList>
            <person name="Cornetti L."/>
        </authorList>
    </citation>
    <scope>NUCLEOTIDE SEQUENCE</scope>
    <source>
        <strain evidence="4">DE-FRO-2-1</strain>
    </source>
</reference>
<keyword evidence="2" id="KW-0472">Membrane</keyword>
<sequence>MDIPFLPFYGKRVNDRFFSTQVVNKEVWLIVEESEGEWKTLEANDHYEFEDNDEIPDATLVINEATNEDRAEYMCYAFNDLGAANRTVLVRVIDKYAALWPFLGILVEVIVLCTVILIFERRRTKKMQEETDNEQQHNSKHVTNAKDSEVRNRNLRRNTTQREFITFENVNPESFVGDLKAMIAQKAELDPADIDLVYSCQPLKDDCKLKMLEEDGDDANVIYATLQRQSSRKSEPRKLSPVEQQQLVLLFRAALTNPNFRQILQNVSKPESIRSLMETVPGLSEDQVATSMLYDWELLLQLTEAKVVNILGEKHPSILDAMSQVLASVPGIANPSALGNTRRSQQPGWQARSLGADAENEAMEEDTNQGSANPQQAQGLGPSITPAQLAAALSLAQNSMRQPSSGSTQASPRAGAANISPQAPVQPNLVPNTTNASVGLTPEIFSQALLQAMSQMAQPAAQRPSRAATSAGVGAFPARQEEAQLREQFSRHLPQMRELGITDDSLSLRALQATNGDVEAAVNLIYAGLVDD</sequence>
<feature type="region of interest" description="Disordered" evidence="1">
    <location>
        <begin position="128"/>
        <end position="154"/>
    </location>
</feature>
<dbReference type="CDD" id="cd17039">
    <property type="entry name" value="Ubl_ubiquitin_like"/>
    <property type="match status" value="1"/>
</dbReference>
<evidence type="ECO:0000256" key="1">
    <source>
        <dbReference type="SAM" id="MobiDB-lite"/>
    </source>
</evidence>